<gene>
    <name evidence="8" type="ORF">AKJ08_3398</name>
</gene>
<protein>
    <submittedName>
        <fullName evidence="8">Flagellar biosynthesis protein FliR</fullName>
    </submittedName>
</protein>
<dbReference type="PANTHER" id="PTHR30065:SF1">
    <property type="entry name" value="SURFACE PRESENTATION OF ANTIGENS PROTEIN SPAR"/>
    <property type="match status" value="1"/>
</dbReference>
<dbReference type="GO" id="GO:0005886">
    <property type="term" value="C:plasma membrane"/>
    <property type="evidence" value="ECO:0007669"/>
    <property type="project" value="UniProtKB-SubCell"/>
</dbReference>
<organism evidence="8 9">
    <name type="scientific">Vulgatibacter incomptus</name>
    <dbReference type="NCBI Taxonomy" id="1391653"/>
    <lineage>
        <taxon>Bacteria</taxon>
        <taxon>Pseudomonadati</taxon>
        <taxon>Myxococcota</taxon>
        <taxon>Myxococcia</taxon>
        <taxon>Myxococcales</taxon>
        <taxon>Cystobacterineae</taxon>
        <taxon>Vulgatibacteraceae</taxon>
        <taxon>Vulgatibacter</taxon>
    </lineage>
</organism>
<dbReference type="Pfam" id="PF01311">
    <property type="entry name" value="Bac_export_1"/>
    <property type="match status" value="1"/>
</dbReference>
<feature type="transmembrane region" description="Helical" evidence="7">
    <location>
        <begin position="92"/>
        <end position="111"/>
    </location>
</feature>
<feature type="transmembrane region" description="Helical" evidence="7">
    <location>
        <begin position="123"/>
        <end position="140"/>
    </location>
</feature>
<evidence type="ECO:0000313" key="9">
    <source>
        <dbReference type="Proteomes" id="UP000055590"/>
    </source>
</evidence>
<accession>A0A0K1PHX8</accession>
<proteinExistence type="inferred from homology"/>
<evidence type="ECO:0000313" key="8">
    <source>
        <dbReference type="EMBL" id="AKU93011.1"/>
    </source>
</evidence>
<dbReference type="EMBL" id="CP012332">
    <property type="protein sequence ID" value="AKU93011.1"/>
    <property type="molecule type" value="Genomic_DNA"/>
</dbReference>
<dbReference type="AlphaFoldDB" id="A0A0K1PHX8"/>
<evidence type="ECO:0000256" key="1">
    <source>
        <dbReference type="ARBA" id="ARBA00004651"/>
    </source>
</evidence>
<feature type="transmembrane region" description="Helical" evidence="7">
    <location>
        <begin position="6"/>
        <end position="26"/>
    </location>
</feature>
<dbReference type="PANTHER" id="PTHR30065">
    <property type="entry name" value="FLAGELLAR BIOSYNTHETIC PROTEIN FLIR"/>
    <property type="match status" value="1"/>
</dbReference>
<name>A0A0K1PHX8_9BACT</name>
<comment type="subcellular location">
    <subcellularLocation>
        <location evidence="1">Cell membrane</location>
        <topology evidence="1">Multi-pass membrane protein</topology>
    </subcellularLocation>
</comment>
<keyword evidence="8" id="KW-0969">Cilium</keyword>
<evidence type="ECO:0000256" key="4">
    <source>
        <dbReference type="ARBA" id="ARBA00022692"/>
    </source>
</evidence>
<keyword evidence="5 7" id="KW-1133">Transmembrane helix</keyword>
<dbReference type="KEGG" id="vin:AKJ08_3398"/>
<keyword evidence="3" id="KW-1003">Cell membrane</keyword>
<evidence type="ECO:0000256" key="5">
    <source>
        <dbReference type="ARBA" id="ARBA00022989"/>
    </source>
</evidence>
<evidence type="ECO:0000256" key="7">
    <source>
        <dbReference type="SAM" id="Phobius"/>
    </source>
</evidence>
<keyword evidence="8" id="KW-0966">Cell projection</keyword>
<reference evidence="8 9" key="1">
    <citation type="submission" date="2015-08" db="EMBL/GenBank/DDBJ databases">
        <authorList>
            <person name="Babu N.S."/>
            <person name="Beckwith C.J."/>
            <person name="Beseler K.G."/>
            <person name="Brison A."/>
            <person name="Carone J.V."/>
            <person name="Caskin T.P."/>
            <person name="Diamond M."/>
            <person name="Durham M.E."/>
            <person name="Foxe J.M."/>
            <person name="Go M."/>
            <person name="Henderson B.A."/>
            <person name="Jones I.B."/>
            <person name="McGettigan J.A."/>
            <person name="Micheletti S.J."/>
            <person name="Nasrallah M.E."/>
            <person name="Ortiz D."/>
            <person name="Piller C.R."/>
            <person name="Privatt S.R."/>
            <person name="Schneider S.L."/>
            <person name="Sharp S."/>
            <person name="Smith T.C."/>
            <person name="Stanton J.D."/>
            <person name="Ullery H.E."/>
            <person name="Wilson R.J."/>
            <person name="Serrano M.G."/>
            <person name="Buck G."/>
            <person name="Lee V."/>
            <person name="Wang Y."/>
            <person name="Carvalho R."/>
            <person name="Voegtly L."/>
            <person name="Shi R."/>
            <person name="Duckworth R."/>
            <person name="Johnson A."/>
            <person name="Loviza R."/>
            <person name="Walstead R."/>
            <person name="Shah Z."/>
            <person name="Kiflezghi M."/>
            <person name="Wade K."/>
            <person name="Ball S.L."/>
            <person name="Bradley K.W."/>
            <person name="Asai D.J."/>
            <person name="Bowman C.A."/>
            <person name="Russell D.A."/>
            <person name="Pope W.H."/>
            <person name="Jacobs-Sera D."/>
            <person name="Hendrix R.W."/>
            <person name="Hatfull G.F."/>
        </authorList>
    </citation>
    <scope>NUCLEOTIDE SEQUENCE [LARGE SCALE GENOMIC DNA]</scope>
    <source>
        <strain evidence="8 9">DSM 27710</strain>
    </source>
</reference>
<dbReference type="OrthoDB" id="9797790at2"/>
<dbReference type="Proteomes" id="UP000055590">
    <property type="component" value="Chromosome"/>
</dbReference>
<dbReference type="RefSeq" id="WP_050727093.1">
    <property type="nucleotide sequence ID" value="NZ_CP012332.1"/>
</dbReference>
<keyword evidence="8" id="KW-0282">Flagellum</keyword>
<feature type="transmembrane region" description="Helical" evidence="7">
    <location>
        <begin position="38"/>
        <end position="57"/>
    </location>
</feature>
<feature type="transmembrane region" description="Helical" evidence="7">
    <location>
        <begin position="63"/>
        <end position="85"/>
    </location>
</feature>
<feature type="transmembrane region" description="Helical" evidence="7">
    <location>
        <begin position="213"/>
        <end position="231"/>
    </location>
</feature>
<keyword evidence="9" id="KW-1185">Reference proteome</keyword>
<dbReference type="GO" id="GO:0006605">
    <property type="term" value="P:protein targeting"/>
    <property type="evidence" value="ECO:0007669"/>
    <property type="project" value="InterPro"/>
</dbReference>
<feature type="transmembrane region" description="Helical" evidence="7">
    <location>
        <begin position="186"/>
        <end position="206"/>
    </location>
</feature>
<dbReference type="PRINTS" id="PR00953">
    <property type="entry name" value="TYPE3IMRPROT"/>
</dbReference>
<comment type="similarity">
    <text evidence="2">Belongs to the FliR/MopE/SpaR family.</text>
</comment>
<keyword evidence="6 7" id="KW-0472">Membrane</keyword>
<dbReference type="InterPro" id="IPR002010">
    <property type="entry name" value="T3SS_IM_R"/>
</dbReference>
<sequence length="249" mass="24880">MDEQAFPFLFGFGLVLFRAAGVVAVAPVLSARMIPTRIRIGVAFVAALAAHAGAGFPSPELPASLFALAGSALSETAIGLAAGLGARIVLDAALAAGQLAGLGMGLGFSAIVDPVGGVQSSTLGQLFSMAALGFAVTLGVHREAIAWLARSVREMPPGLPLDAKALLGSMVAHSLGSFALSVRLAFPILAAVTVGHLALGLVGRIAPQMNLSTLGFSVAILAGGGAVYLVVPTAAEIAARMAVEAFTRS</sequence>
<dbReference type="STRING" id="1391653.AKJ08_3398"/>
<evidence type="ECO:0000256" key="6">
    <source>
        <dbReference type="ARBA" id="ARBA00023136"/>
    </source>
</evidence>
<evidence type="ECO:0000256" key="2">
    <source>
        <dbReference type="ARBA" id="ARBA00009772"/>
    </source>
</evidence>
<evidence type="ECO:0000256" key="3">
    <source>
        <dbReference type="ARBA" id="ARBA00022475"/>
    </source>
</evidence>
<keyword evidence="4 7" id="KW-0812">Transmembrane</keyword>